<comment type="subcellular location">
    <subcellularLocation>
        <location evidence="1">Cell outer membrane</location>
    </subcellularLocation>
</comment>
<keyword evidence="9" id="KW-1185">Reference proteome</keyword>
<reference evidence="8 9" key="1">
    <citation type="submission" date="2013-04" db="EMBL/GenBank/DDBJ databases">
        <title>The Genome Sequence of Parabacteroides gordonii DSM 23371.</title>
        <authorList>
            <consortium name="The Broad Institute Genomics Platform"/>
            <person name="Earl A."/>
            <person name="Ward D."/>
            <person name="Feldgarden M."/>
            <person name="Gevers D."/>
            <person name="Martens E."/>
            <person name="Sakamoto M."/>
            <person name="Benno Y."/>
            <person name="Suzuki N."/>
            <person name="Matsunaga N."/>
            <person name="Koshihara K."/>
            <person name="Seki M."/>
            <person name="Komiya H."/>
            <person name="Walker B."/>
            <person name="Young S."/>
            <person name="Zeng Q."/>
            <person name="Gargeya S."/>
            <person name="Fitzgerald M."/>
            <person name="Haas B."/>
            <person name="Abouelleil A."/>
            <person name="Allen A.W."/>
            <person name="Alvarado L."/>
            <person name="Arachchi H.M."/>
            <person name="Berlin A.M."/>
            <person name="Chapman S.B."/>
            <person name="Gainer-Dewar J."/>
            <person name="Goldberg J."/>
            <person name="Griggs A."/>
            <person name="Gujja S."/>
            <person name="Hansen M."/>
            <person name="Howarth C."/>
            <person name="Imamovic A."/>
            <person name="Ireland A."/>
            <person name="Larimer J."/>
            <person name="McCowan C."/>
            <person name="Murphy C."/>
            <person name="Pearson M."/>
            <person name="Poon T.W."/>
            <person name="Priest M."/>
            <person name="Roberts A."/>
            <person name="Saif S."/>
            <person name="Shea T."/>
            <person name="Sisk P."/>
            <person name="Sykes S."/>
            <person name="Wortman J."/>
            <person name="Nusbaum C."/>
            <person name="Birren B."/>
        </authorList>
    </citation>
    <scope>NUCLEOTIDE SEQUENCE [LARGE SCALE GENOMIC DNA]</scope>
    <source>
        <strain evidence="8 9">MS-1</strain>
    </source>
</reference>
<comment type="similarity">
    <text evidence="2">Belongs to the bacteroidetes fimbrillin superfamily. FimB/Mfa2 family.</text>
</comment>
<dbReference type="InterPro" id="IPR014941">
    <property type="entry name" value="FimB/Mfa2/Mfa3"/>
</dbReference>
<sequence length="341" mass="38792">MKHHKKIIYLIFPVLAALCLTGLFSCDYIHADLPLCRHTLRFVYRHNIKHADAFAYEMKNQEMAKNVRLYIYDNEGKFLSSRLIEGEELDRNEIDLSDLNPGDYRLLAWAGLNAQDYTWTEPSPGSPIDDFRMAVQTVENRVDRELSGLLQGELNYTIPVGGATDTEFPLVKNTNKIRFILIDANRGTELTKEAFNFVVTTTNSDLDSHNNPLSPTRITWLPYLQQVETVKAAGNETVAYEAVCTELNTLRLIDNGTGTLRIRYASEETPFINVNLTELLKLTQIASHKLEGQEYLDRQDEYVITAYVDIAGGRAHCLEVVVDDWIIRLEDLTLGNEEMGL</sequence>
<dbReference type="PATRIC" id="fig|1203610.3.peg.5428"/>
<evidence type="ECO:0000256" key="4">
    <source>
        <dbReference type="ARBA" id="ARBA00023136"/>
    </source>
</evidence>
<gene>
    <name evidence="8" type="ORF">HMPREF1536_05313</name>
</gene>
<evidence type="ECO:0000256" key="3">
    <source>
        <dbReference type="ARBA" id="ARBA00022729"/>
    </source>
</evidence>
<keyword evidence="6" id="KW-0998">Cell outer membrane</keyword>
<proteinExistence type="inferred from homology"/>
<keyword evidence="4" id="KW-0472">Membrane</keyword>
<evidence type="ECO:0000256" key="6">
    <source>
        <dbReference type="ARBA" id="ARBA00023237"/>
    </source>
</evidence>
<keyword evidence="7" id="KW-0449">Lipoprotein</keyword>
<dbReference type="RefSeq" id="WP_028727464.1">
    <property type="nucleotide sequence ID" value="NZ_AUAE01000014.1"/>
</dbReference>
<dbReference type="STRING" id="1203610.HMPREF1536_05313"/>
<dbReference type="Gene3D" id="2.60.40.2090">
    <property type="match status" value="1"/>
</dbReference>
<evidence type="ECO:0000313" key="8">
    <source>
        <dbReference type="EMBL" id="KKB46079.1"/>
    </source>
</evidence>
<keyword evidence="5" id="KW-0564">Palmitate</keyword>
<dbReference type="AlphaFoldDB" id="A0A0F5IKJ0"/>
<dbReference type="Pfam" id="PF08842">
    <property type="entry name" value="Mfa2"/>
    <property type="match status" value="1"/>
</dbReference>
<protein>
    <recommendedName>
        <fullName evidence="10">FimB/Mfa2 family fimbrial subunit</fullName>
    </recommendedName>
</protein>
<evidence type="ECO:0000313" key="9">
    <source>
        <dbReference type="Proteomes" id="UP000033035"/>
    </source>
</evidence>
<name>A0A0F5IKJ0_9BACT</name>
<keyword evidence="3" id="KW-0732">Signal</keyword>
<dbReference type="EMBL" id="AQHW01000030">
    <property type="protein sequence ID" value="KKB46079.1"/>
    <property type="molecule type" value="Genomic_DNA"/>
</dbReference>
<evidence type="ECO:0008006" key="10">
    <source>
        <dbReference type="Google" id="ProtNLM"/>
    </source>
</evidence>
<comment type="caution">
    <text evidence="8">The sequence shown here is derived from an EMBL/GenBank/DDBJ whole genome shotgun (WGS) entry which is preliminary data.</text>
</comment>
<dbReference type="HOGENOM" id="CLU_059697_0_0_10"/>
<dbReference type="Proteomes" id="UP000033035">
    <property type="component" value="Unassembled WGS sequence"/>
</dbReference>
<evidence type="ECO:0000256" key="5">
    <source>
        <dbReference type="ARBA" id="ARBA00023139"/>
    </source>
</evidence>
<dbReference type="Gene3D" id="2.60.40.2100">
    <property type="match status" value="1"/>
</dbReference>
<organism evidence="8 9">
    <name type="scientific">Parabacteroides gordonii MS-1 = DSM 23371</name>
    <dbReference type="NCBI Taxonomy" id="1203610"/>
    <lineage>
        <taxon>Bacteria</taxon>
        <taxon>Pseudomonadati</taxon>
        <taxon>Bacteroidota</taxon>
        <taxon>Bacteroidia</taxon>
        <taxon>Bacteroidales</taxon>
        <taxon>Tannerellaceae</taxon>
        <taxon>Parabacteroides</taxon>
    </lineage>
</organism>
<dbReference type="GO" id="GO:0009279">
    <property type="term" value="C:cell outer membrane"/>
    <property type="evidence" value="ECO:0007669"/>
    <property type="project" value="UniProtKB-SubCell"/>
</dbReference>
<evidence type="ECO:0000256" key="7">
    <source>
        <dbReference type="ARBA" id="ARBA00023288"/>
    </source>
</evidence>
<evidence type="ECO:0000256" key="1">
    <source>
        <dbReference type="ARBA" id="ARBA00004442"/>
    </source>
</evidence>
<dbReference type="PROSITE" id="PS51257">
    <property type="entry name" value="PROKAR_LIPOPROTEIN"/>
    <property type="match status" value="1"/>
</dbReference>
<accession>A0A0F5IKJ0</accession>
<evidence type="ECO:0000256" key="2">
    <source>
        <dbReference type="ARBA" id="ARBA00007248"/>
    </source>
</evidence>